<proteinExistence type="predicted"/>
<dbReference type="Proteomes" id="UP000247498">
    <property type="component" value="Unassembled WGS sequence"/>
</dbReference>
<dbReference type="SUPFAM" id="SSF51430">
    <property type="entry name" value="NAD(P)-linked oxidoreductase"/>
    <property type="match status" value="1"/>
</dbReference>
<evidence type="ECO:0000259" key="2">
    <source>
        <dbReference type="Pfam" id="PF00248"/>
    </source>
</evidence>
<dbReference type="OrthoDB" id="48988at2759"/>
<name>A0A2V0P3W0_9CHLO</name>
<dbReference type="AlphaFoldDB" id="A0A2V0P3W0"/>
<sequence length="424" mass="44631">MRTEARAAGPPVVTPRRLRAPRSVAVAAQRQAGEPGGGEPTPAALQRRALLGAGAAAASGVLSGFGGLAARPPPAAAAPAGAPLPLVPKAPLTPRLSVSQVIKGCWQLSGGHRGERASDRTAGQEAVDDFGAFYRAGITSFDAADHYGPAEALIGRFLGTDPSLRANCQVLSKYCVFSGQEMATVSARSVRTAVETSLKRLGVDSVDLMQFYWGSYSVPRYVDAALHLMDLRAQGLVKEVGVTNFDVPRLEAMAKAGVEIASNQVQYSLLDRRPALGPMADYCASAGTKLLPYGVLAGGFLTDRYVGVDVRNVRADTYSKSKYSSVLVESVGGWEGLQRLLAGLKPIAAKHNTTIANVAARWVLQQPLVPAVILGARNADHVDDHRALFAFALDEGDAAAIGALLEGGRRPKGDCYSWERGGEF</sequence>
<evidence type="ECO:0000313" key="4">
    <source>
        <dbReference type="Proteomes" id="UP000247498"/>
    </source>
</evidence>
<organism evidence="3 4">
    <name type="scientific">Raphidocelis subcapitata</name>
    <dbReference type="NCBI Taxonomy" id="307507"/>
    <lineage>
        <taxon>Eukaryota</taxon>
        <taxon>Viridiplantae</taxon>
        <taxon>Chlorophyta</taxon>
        <taxon>core chlorophytes</taxon>
        <taxon>Chlorophyceae</taxon>
        <taxon>CS clade</taxon>
        <taxon>Sphaeropleales</taxon>
        <taxon>Selenastraceae</taxon>
        <taxon>Raphidocelis</taxon>
    </lineage>
</organism>
<dbReference type="FunCoup" id="A0A2V0P3W0">
    <property type="interactions" value="767"/>
</dbReference>
<evidence type="ECO:0000256" key="1">
    <source>
        <dbReference type="SAM" id="MobiDB-lite"/>
    </source>
</evidence>
<dbReference type="Gene3D" id="3.20.20.100">
    <property type="entry name" value="NADP-dependent oxidoreductase domain"/>
    <property type="match status" value="1"/>
</dbReference>
<reference evidence="3 4" key="1">
    <citation type="journal article" date="2018" name="Sci. Rep.">
        <title>Raphidocelis subcapitata (=Pseudokirchneriella subcapitata) provides an insight into genome evolution and environmental adaptations in the Sphaeropleales.</title>
        <authorList>
            <person name="Suzuki S."/>
            <person name="Yamaguchi H."/>
            <person name="Nakajima N."/>
            <person name="Kawachi M."/>
        </authorList>
    </citation>
    <scope>NUCLEOTIDE SEQUENCE [LARGE SCALE GENOMIC DNA]</scope>
    <source>
        <strain evidence="3 4">NIES-35</strain>
    </source>
</reference>
<comment type="caution">
    <text evidence="3">The sequence shown here is derived from an EMBL/GenBank/DDBJ whole genome shotgun (WGS) entry which is preliminary data.</text>
</comment>
<dbReference type="InterPro" id="IPR006311">
    <property type="entry name" value="TAT_signal"/>
</dbReference>
<dbReference type="PANTHER" id="PTHR43147:SF5">
    <property type="entry name" value="OXIDOREDUCTASE"/>
    <property type="match status" value="1"/>
</dbReference>
<gene>
    <name evidence="3" type="ORF">Rsub_06676</name>
</gene>
<protein>
    <submittedName>
        <fullName evidence="3">Aldo keto reductase</fullName>
    </submittedName>
</protein>
<feature type="region of interest" description="Disordered" evidence="1">
    <location>
        <begin position="1"/>
        <end position="43"/>
    </location>
</feature>
<dbReference type="EMBL" id="BDRX01000053">
    <property type="protein sequence ID" value="GBF94561.1"/>
    <property type="molecule type" value="Genomic_DNA"/>
</dbReference>
<keyword evidence="4" id="KW-1185">Reference proteome</keyword>
<accession>A0A2V0P3W0</accession>
<dbReference type="PANTHER" id="PTHR43147">
    <property type="entry name" value="PROTEIN TAS"/>
    <property type="match status" value="1"/>
</dbReference>
<dbReference type="CDD" id="cd19101">
    <property type="entry name" value="AKR_unchar"/>
    <property type="match status" value="1"/>
</dbReference>
<dbReference type="InterPro" id="IPR036812">
    <property type="entry name" value="NAD(P)_OxRdtase_dom_sf"/>
</dbReference>
<dbReference type="STRING" id="307507.A0A2V0P3W0"/>
<dbReference type="InterPro" id="IPR023210">
    <property type="entry name" value="NADP_OxRdtase_dom"/>
</dbReference>
<evidence type="ECO:0000313" key="3">
    <source>
        <dbReference type="EMBL" id="GBF94561.1"/>
    </source>
</evidence>
<dbReference type="InParanoid" id="A0A2V0P3W0"/>
<dbReference type="Pfam" id="PF00248">
    <property type="entry name" value="Aldo_ket_red"/>
    <property type="match status" value="1"/>
</dbReference>
<feature type="domain" description="NADP-dependent oxidoreductase" evidence="2">
    <location>
        <begin position="101"/>
        <end position="405"/>
    </location>
</feature>
<dbReference type="PROSITE" id="PS51318">
    <property type="entry name" value="TAT"/>
    <property type="match status" value="1"/>
</dbReference>